<dbReference type="InterPro" id="IPR054505">
    <property type="entry name" value="Myb_DNA-bind_8"/>
</dbReference>
<evidence type="ECO:0000313" key="4">
    <source>
        <dbReference type="Proteomes" id="UP001149954"/>
    </source>
</evidence>
<feature type="compositionally biased region" description="Low complexity" evidence="1">
    <location>
        <begin position="82"/>
        <end position="110"/>
    </location>
</feature>
<name>A0A9W9XZQ0_9EURO</name>
<protein>
    <recommendedName>
        <fullName evidence="2">Myb-like DNA-binding domain-containing protein</fullName>
    </recommendedName>
</protein>
<feature type="region of interest" description="Disordered" evidence="1">
    <location>
        <begin position="80"/>
        <end position="131"/>
    </location>
</feature>
<gene>
    <name evidence="3" type="ORF">N7463_002729</name>
</gene>
<dbReference type="Proteomes" id="UP001149954">
    <property type="component" value="Unassembled WGS sequence"/>
</dbReference>
<proteinExistence type="predicted"/>
<feature type="domain" description="Myb-like DNA-binding" evidence="2">
    <location>
        <begin position="26"/>
        <end position="71"/>
    </location>
</feature>
<evidence type="ECO:0000256" key="1">
    <source>
        <dbReference type="SAM" id="MobiDB-lite"/>
    </source>
</evidence>
<evidence type="ECO:0000259" key="2">
    <source>
        <dbReference type="Pfam" id="PF22980"/>
    </source>
</evidence>
<organism evidence="3 4">
    <name type="scientific">Penicillium fimorum</name>
    <dbReference type="NCBI Taxonomy" id="1882269"/>
    <lineage>
        <taxon>Eukaryota</taxon>
        <taxon>Fungi</taxon>
        <taxon>Dikarya</taxon>
        <taxon>Ascomycota</taxon>
        <taxon>Pezizomycotina</taxon>
        <taxon>Eurotiomycetes</taxon>
        <taxon>Eurotiomycetidae</taxon>
        <taxon>Eurotiales</taxon>
        <taxon>Aspergillaceae</taxon>
        <taxon>Penicillium</taxon>
    </lineage>
</organism>
<comment type="caution">
    <text evidence="3">The sequence shown here is derived from an EMBL/GenBank/DDBJ whole genome shotgun (WGS) entry which is preliminary data.</text>
</comment>
<keyword evidence="4" id="KW-1185">Reference proteome</keyword>
<dbReference type="AlphaFoldDB" id="A0A9W9XZQ0"/>
<dbReference type="Pfam" id="PF22980">
    <property type="entry name" value="Myb_DNA-bind_8"/>
    <property type="match status" value="1"/>
</dbReference>
<dbReference type="EMBL" id="JAPWDS010000002">
    <property type="protein sequence ID" value="KAJ5513177.1"/>
    <property type="molecule type" value="Genomic_DNA"/>
</dbReference>
<sequence>MAPKKTDTKSRSAVRKSQATNCNFKDEDTMLIWKVFKMTNKEISLAALAEDLNLNVSAARMRWTRLKAKLEAFEKKVNAKKTAAAADAVTPASASASTSASAPAPAPGDTTMEDIDDPEEPKAASNDEDGK</sequence>
<accession>A0A9W9XZQ0</accession>
<dbReference type="OrthoDB" id="3944408at2759"/>
<reference evidence="3" key="1">
    <citation type="submission" date="2022-12" db="EMBL/GenBank/DDBJ databases">
        <authorList>
            <person name="Petersen C."/>
        </authorList>
    </citation>
    <scope>NUCLEOTIDE SEQUENCE</scope>
    <source>
        <strain evidence="3">IBT 29495</strain>
    </source>
</reference>
<reference evidence="3" key="2">
    <citation type="journal article" date="2023" name="IMA Fungus">
        <title>Comparative genomic study of the Penicillium genus elucidates a diverse pangenome and 15 lateral gene transfer events.</title>
        <authorList>
            <person name="Petersen C."/>
            <person name="Sorensen T."/>
            <person name="Nielsen M.R."/>
            <person name="Sondergaard T.E."/>
            <person name="Sorensen J.L."/>
            <person name="Fitzpatrick D.A."/>
            <person name="Frisvad J.C."/>
            <person name="Nielsen K.L."/>
        </authorList>
    </citation>
    <scope>NUCLEOTIDE SEQUENCE</scope>
    <source>
        <strain evidence="3">IBT 29495</strain>
    </source>
</reference>
<evidence type="ECO:0000313" key="3">
    <source>
        <dbReference type="EMBL" id="KAJ5513177.1"/>
    </source>
</evidence>